<dbReference type="InterPro" id="IPR002666">
    <property type="entry name" value="Folate_carrier"/>
</dbReference>
<dbReference type="Gene3D" id="1.20.1250.20">
    <property type="entry name" value="MFS general substrate transporter like domains"/>
    <property type="match status" value="1"/>
</dbReference>
<dbReference type="Proteomes" id="UP000502823">
    <property type="component" value="Unassembled WGS sequence"/>
</dbReference>
<dbReference type="FunFam" id="1.20.1250.20:FF:000298">
    <property type="entry name" value="Thiamine transporter"/>
    <property type="match status" value="1"/>
</dbReference>
<evidence type="ECO:0000256" key="2">
    <source>
        <dbReference type="ARBA" id="ARBA00005773"/>
    </source>
</evidence>
<keyword evidence="7" id="KW-0325">Glycoprotein</keyword>
<feature type="transmembrane region" description="Helical" evidence="8">
    <location>
        <begin position="187"/>
        <end position="207"/>
    </location>
</feature>
<feature type="transmembrane region" description="Helical" evidence="8">
    <location>
        <begin position="157"/>
        <end position="175"/>
    </location>
</feature>
<protein>
    <submittedName>
        <fullName evidence="9">Uncharacterized protein</fullName>
    </submittedName>
</protein>
<feature type="transmembrane region" description="Helical" evidence="8">
    <location>
        <begin position="131"/>
        <end position="150"/>
    </location>
</feature>
<evidence type="ECO:0000256" key="4">
    <source>
        <dbReference type="ARBA" id="ARBA00022954"/>
    </source>
</evidence>
<gene>
    <name evidence="9" type="ORF">Cfor_09085</name>
</gene>
<evidence type="ECO:0000256" key="1">
    <source>
        <dbReference type="ARBA" id="ARBA00004370"/>
    </source>
</evidence>
<keyword evidence="4" id="KW-0290">Folate-binding</keyword>
<keyword evidence="3 8" id="KW-0812">Transmembrane</keyword>
<dbReference type="Pfam" id="PF01770">
    <property type="entry name" value="Folate_carrier"/>
    <property type="match status" value="1"/>
</dbReference>
<evidence type="ECO:0000256" key="8">
    <source>
        <dbReference type="SAM" id="Phobius"/>
    </source>
</evidence>
<evidence type="ECO:0000256" key="5">
    <source>
        <dbReference type="ARBA" id="ARBA00022989"/>
    </source>
</evidence>
<comment type="subcellular location">
    <subcellularLocation>
        <location evidence="1">Membrane</location>
    </subcellularLocation>
</comment>
<dbReference type="PANTHER" id="PTHR10686">
    <property type="entry name" value="FOLATE TRANSPORTER"/>
    <property type="match status" value="1"/>
</dbReference>
<dbReference type="SUPFAM" id="SSF103473">
    <property type="entry name" value="MFS general substrate transporter"/>
    <property type="match status" value="1"/>
</dbReference>
<keyword evidence="10" id="KW-1185">Reference proteome</keyword>
<dbReference type="AlphaFoldDB" id="A0A6L2PB05"/>
<proteinExistence type="inferred from homology"/>
<comment type="similarity">
    <text evidence="2">Belongs to the reduced folate carrier (RFC) transporter (TC 2.A.48) family.</text>
</comment>
<accession>A0A6L2PB05</accession>
<dbReference type="NCBIfam" id="TIGR00806">
    <property type="entry name" value="rfc"/>
    <property type="match status" value="1"/>
</dbReference>
<feature type="transmembrane region" description="Helical" evidence="8">
    <location>
        <begin position="433"/>
        <end position="455"/>
    </location>
</feature>
<sequence length="547" mass="62134">METFLNFVSNFSNKELVAVLHIEQYEDPIKHRRGPDDPEPAAEVISKWNTDPGQSQIAIHDGNLAENILSPLFFWFCEGISPIRTICYTLFGWRMEELHIRTGYFLLLRFCIWSADVRCKGILQYGVNQDIFPIGTYAYLAELVLVFLVTDFLRYKPVIILDGIFGIMTWSLLIGGKDILTMQIMEVFYGFFMAAEVAYYTYIYAQVDKDHYQKVTSHARAAYLFGRALSGVVSQILVSTGTLDYYELNFISVAALVLATLWAFFLPSVQHSIYFFREKSQHDITGSENHAALTEESVNGYDPGSKLQDGNVIDNRWKSAYYYLWKDFTTAYTNLYVLKWSFWWALATTGFLQCLNYIQLVWQEIIYDNKQDSNTELYNGVVESLYTLIGATTCLGLGWLRFNWQVLGEATLALCSVIEGTLLIMSAVTKSMLVAYILYVLFGVIYHTMITVANAEVAKNIGEDSYGLVFGVNTFIALALQSVLTLVVVSDVGLALKIRTQFLVYGGYFVVLGVMFGCMAVYSLSKKEVRKQKLWLRKELVASESQA</sequence>
<keyword evidence="6 8" id="KW-0472">Membrane</keyword>
<evidence type="ECO:0000256" key="6">
    <source>
        <dbReference type="ARBA" id="ARBA00023136"/>
    </source>
</evidence>
<dbReference type="OrthoDB" id="18814at2759"/>
<feature type="transmembrane region" description="Helical" evidence="8">
    <location>
        <begin position="219"/>
        <end position="238"/>
    </location>
</feature>
<dbReference type="InterPro" id="IPR036259">
    <property type="entry name" value="MFS_trans_sf"/>
</dbReference>
<feature type="transmembrane region" description="Helical" evidence="8">
    <location>
        <begin position="382"/>
        <end position="400"/>
    </location>
</feature>
<name>A0A6L2PB05_COPFO</name>
<evidence type="ECO:0000313" key="9">
    <source>
        <dbReference type="EMBL" id="GFG28332.1"/>
    </source>
</evidence>
<feature type="transmembrane region" description="Helical" evidence="8">
    <location>
        <begin position="467"/>
        <end position="490"/>
    </location>
</feature>
<feature type="transmembrane region" description="Helical" evidence="8">
    <location>
        <begin position="342"/>
        <end position="362"/>
    </location>
</feature>
<evidence type="ECO:0000313" key="10">
    <source>
        <dbReference type="Proteomes" id="UP000502823"/>
    </source>
</evidence>
<dbReference type="GO" id="GO:0090482">
    <property type="term" value="F:vitamin transmembrane transporter activity"/>
    <property type="evidence" value="ECO:0007669"/>
    <property type="project" value="InterPro"/>
</dbReference>
<feature type="transmembrane region" description="Helical" evidence="8">
    <location>
        <begin position="502"/>
        <end position="524"/>
    </location>
</feature>
<dbReference type="PANTHER" id="PTHR10686:SF18">
    <property type="entry name" value="IP11787P-RELATED"/>
    <property type="match status" value="1"/>
</dbReference>
<feature type="transmembrane region" description="Helical" evidence="8">
    <location>
        <begin position="407"/>
        <end position="427"/>
    </location>
</feature>
<feature type="transmembrane region" description="Helical" evidence="8">
    <location>
        <begin position="250"/>
        <end position="269"/>
    </location>
</feature>
<dbReference type="GO" id="GO:0005886">
    <property type="term" value="C:plasma membrane"/>
    <property type="evidence" value="ECO:0007669"/>
    <property type="project" value="TreeGrafter"/>
</dbReference>
<organism evidence="9 10">
    <name type="scientific">Coptotermes formosanus</name>
    <name type="common">Formosan subterranean termite</name>
    <dbReference type="NCBI Taxonomy" id="36987"/>
    <lineage>
        <taxon>Eukaryota</taxon>
        <taxon>Metazoa</taxon>
        <taxon>Ecdysozoa</taxon>
        <taxon>Arthropoda</taxon>
        <taxon>Hexapoda</taxon>
        <taxon>Insecta</taxon>
        <taxon>Pterygota</taxon>
        <taxon>Neoptera</taxon>
        <taxon>Polyneoptera</taxon>
        <taxon>Dictyoptera</taxon>
        <taxon>Blattodea</taxon>
        <taxon>Blattoidea</taxon>
        <taxon>Termitoidae</taxon>
        <taxon>Rhinotermitidae</taxon>
        <taxon>Coptotermes</taxon>
    </lineage>
</organism>
<dbReference type="EMBL" id="BLKM01006607">
    <property type="protein sequence ID" value="GFG28332.1"/>
    <property type="molecule type" value="Genomic_DNA"/>
</dbReference>
<dbReference type="GO" id="GO:0005542">
    <property type="term" value="F:folic acid binding"/>
    <property type="evidence" value="ECO:0007669"/>
    <property type="project" value="UniProtKB-KW"/>
</dbReference>
<reference evidence="10" key="1">
    <citation type="submission" date="2020-01" db="EMBL/GenBank/DDBJ databases">
        <title>Draft genome sequence of the Termite Coptotermes fromosanus.</title>
        <authorList>
            <person name="Itakura S."/>
            <person name="Yosikawa Y."/>
            <person name="Umezawa K."/>
        </authorList>
    </citation>
    <scope>NUCLEOTIDE SEQUENCE [LARGE SCALE GENOMIC DNA]</scope>
</reference>
<dbReference type="InParanoid" id="A0A6L2PB05"/>
<evidence type="ECO:0000256" key="7">
    <source>
        <dbReference type="ARBA" id="ARBA00023180"/>
    </source>
</evidence>
<dbReference type="FunCoup" id="A0A6L2PB05">
    <property type="interactions" value="244"/>
</dbReference>
<evidence type="ECO:0000256" key="3">
    <source>
        <dbReference type="ARBA" id="ARBA00022692"/>
    </source>
</evidence>
<keyword evidence="5 8" id="KW-1133">Transmembrane helix</keyword>
<comment type="caution">
    <text evidence="9">The sequence shown here is derived from an EMBL/GenBank/DDBJ whole genome shotgun (WGS) entry which is preliminary data.</text>
</comment>